<name>A0ACB6QJ55_9PLEO</name>
<evidence type="ECO:0000313" key="1">
    <source>
        <dbReference type="EMBL" id="KAF2467029.1"/>
    </source>
</evidence>
<keyword evidence="2" id="KW-1185">Reference proteome</keyword>
<organism evidence="1 2">
    <name type="scientific">Lindgomyces ingoldianus</name>
    <dbReference type="NCBI Taxonomy" id="673940"/>
    <lineage>
        <taxon>Eukaryota</taxon>
        <taxon>Fungi</taxon>
        <taxon>Dikarya</taxon>
        <taxon>Ascomycota</taxon>
        <taxon>Pezizomycotina</taxon>
        <taxon>Dothideomycetes</taxon>
        <taxon>Pleosporomycetidae</taxon>
        <taxon>Pleosporales</taxon>
        <taxon>Lindgomycetaceae</taxon>
        <taxon>Lindgomyces</taxon>
    </lineage>
</organism>
<dbReference type="Proteomes" id="UP000799755">
    <property type="component" value="Unassembled WGS sequence"/>
</dbReference>
<protein>
    <submittedName>
        <fullName evidence="1">Uncharacterized protein</fullName>
    </submittedName>
</protein>
<sequence length="309" mass="35138">MLVSRFIESLVGNNQCFDSYSLSLNLDCAEGVRALDWRGTQRSEFKVHKYLSLVWYILSSSTDHSFSGLLSYMYTSQPLVLIGLCISCLCGGEFHFALYTNIQVPTSLPSTALSFIALKHHGFYLRRRFAQRRIADEKDNRTMSPLDTRFDCSNCLERIQAFLLITDMPEATQDRNLHPTCSILIMFNVGLKHVVNRLTNPLKLHAVPCRNRLLGPNNRPIPIHRIGVISPHSNRLKSQTQKRNYASPPKCGQRVPTERPKPKQFASKIIRYDSFRMNSGQFGMPFPWSTSDPNPATRQPNSCVSVESL</sequence>
<gene>
    <name evidence="1" type="ORF">BDR25DRAFT_359080</name>
</gene>
<reference evidence="1" key="1">
    <citation type="journal article" date="2020" name="Stud. Mycol.">
        <title>101 Dothideomycetes genomes: a test case for predicting lifestyles and emergence of pathogens.</title>
        <authorList>
            <person name="Haridas S."/>
            <person name="Albert R."/>
            <person name="Binder M."/>
            <person name="Bloem J."/>
            <person name="Labutti K."/>
            <person name="Salamov A."/>
            <person name="Andreopoulos B."/>
            <person name="Baker S."/>
            <person name="Barry K."/>
            <person name="Bills G."/>
            <person name="Bluhm B."/>
            <person name="Cannon C."/>
            <person name="Castanera R."/>
            <person name="Culley D."/>
            <person name="Daum C."/>
            <person name="Ezra D."/>
            <person name="Gonzalez J."/>
            <person name="Henrissat B."/>
            <person name="Kuo A."/>
            <person name="Liang C."/>
            <person name="Lipzen A."/>
            <person name="Lutzoni F."/>
            <person name="Magnuson J."/>
            <person name="Mondo S."/>
            <person name="Nolan M."/>
            <person name="Ohm R."/>
            <person name="Pangilinan J."/>
            <person name="Park H.-J."/>
            <person name="Ramirez L."/>
            <person name="Alfaro M."/>
            <person name="Sun H."/>
            <person name="Tritt A."/>
            <person name="Yoshinaga Y."/>
            <person name="Zwiers L.-H."/>
            <person name="Turgeon B."/>
            <person name="Goodwin S."/>
            <person name="Spatafora J."/>
            <person name="Crous P."/>
            <person name="Grigoriev I."/>
        </authorList>
    </citation>
    <scope>NUCLEOTIDE SEQUENCE</scope>
    <source>
        <strain evidence="1">ATCC 200398</strain>
    </source>
</reference>
<comment type="caution">
    <text evidence="1">The sequence shown here is derived from an EMBL/GenBank/DDBJ whole genome shotgun (WGS) entry which is preliminary data.</text>
</comment>
<evidence type="ECO:0000313" key="2">
    <source>
        <dbReference type="Proteomes" id="UP000799755"/>
    </source>
</evidence>
<dbReference type="EMBL" id="MU003522">
    <property type="protein sequence ID" value="KAF2467029.1"/>
    <property type="molecule type" value="Genomic_DNA"/>
</dbReference>
<accession>A0ACB6QJ55</accession>
<proteinExistence type="predicted"/>